<keyword evidence="1" id="KW-1133">Transmembrane helix</keyword>
<protein>
    <submittedName>
        <fullName evidence="2">ABC transporter permease</fullName>
    </submittedName>
</protein>
<keyword evidence="1" id="KW-0472">Membrane</keyword>
<dbReference type="HOGENOM" id="CLU_068428_0_0_14"/>
<dbReference type="STRING" id="1276220.STAIW_v1c05530"/>
<feature type="transmembrane region" description="Helical" evidence="1">
    <location>
        <begin position="115"/>
        <end position="137"/>
    </location>
</feature>
<dbReference type="Proteomes" id="UP000014984">
    <property type="component" value="Chromosome"/>
</dbReference>
<keyword evidence="3" id="KW-1185">Reference proteome</keyword>
<gene>
    <name evidence="2" type="ORF">STAIW_v1c05530</name>
</gene>
<reference evidence="2 3" key="1">
    <citation type="journal article" date="2013" name="Genome Biol. Evol.">
        <title>Comparison of metabolic capacities and inference of gene content evolution in mosquito-associated Spiroplasma diminutum and S. taiwanense.</title>
        <authorList>
            <person name="Lo W.S."/>
            <person name="Ku C."/>
            <person name="Chen L.L."/>
            <person name="Chang T.H."/>
            <person name="Kuo C.H."/>
        </authorList>
    </citation>
    <scope>NUCLEOTIDE SEQUENCE [LARGE SCALE GENOMIC DNA]</scope>
    <source>
        <strain evidence="2">CT-1</strain>
    </source>
</reference>
<dbReference type="PATRIC" id="fig|1276220.3.peg.563"/>
<name>S5MBP2_9MOLU</name>
<evidence type="ECO:0000256" key="1">
    <source>
        <dbReference type="SAM" id="Phobius"/>
    </source>
</evidence>
<dbReference type="AlphaFoldDB" id="S5MBP2"/>
<accession>S5MBP2</accession>
<dbReference type="KEGG" id="stai:STAIW_v1c05530"/>
<evidence type="ECO:0000313" key="2">
    <source>
        <dbReference type="EMBL" id="AGR41178.1"/>
    </source>
</evidence>
<sequence>MSSFVFAILSIFFVTQAALIVAFNFYILLYVSCLLFILILRIVQFFYHNKIEDKIIFITLSNQVSRIKLFISIWILILIIFVSNFTITFTVINLINLFANSLNVNYLLLKITTTFLIYGIFCSIFLVNFIIFLIFIFSLQTTTVICTLLLSLTFIANLPMSFQQTNEKNMTINLQKNNGEIQVKLWKLYDSFYLQKYVNEGHIKYNYLSKWINDNFVANNYLVNDFFTDDISVHAKRIDNVWKPLGIINSSPRIINENNLEIRTVPSNDSNITSDWIKGDLTNIELSLVELLFP</sequence>
<dbReference type="eggNOG" id="COG1277">
    <property type="taxonomic scope" value="Bacteria"/>
</dbReference>
<evidence type="ECO:0000313" key="3">
    <source>
        <dbReference type="Proteomes" id="UP000014984"/>
    </source>
</evidence>
<feature type="transmembrane region" description="Helical" evidence="1">
    <location>
        <begin position="144"/>
        <end position="162"/>
    </location>
</feature>
<proteinExistence type="predicted"/>
<dbReference type="RefSeq" id="WP_020834317.1">
    <property type="nucleotide sequence ID" value="NC_021846.1"/>
</dbReference>
<feature type="transmembrane region" description="Helical" evidence="1">
    <location>
        <begin position="69"/>
        <end position="95"/>
    </location>
</feature>
<organism evidence="2 3">
    <name type="scientific">Spiroplasma taiwanense CT-1</name>
    <dbReference type="NCBI Taxonomy" id="1276220"/>
    <lineage>
        <taxon>Bacteria</taxon>
        <taxon>Bacillati</taxon>
        <taxon>Mycoplasmatota</taxon>
        <taxon>Mollicutes</taxon>
        <taxon>Entomoplasmatales</taxon>
        <taxon>Spiroplasmataceae</taxon>
        <taxon>Spiroplasma</taxon>
    </lineage>
</organism>
<feature type="transmembrane region" description="Helical" evidence="1">
    <location>
        <begin position="27"/>
        <end position="48"/>
    </location>
</feature>
<keyword evidence="1" id="KW-0812">Transmembrane</keyword>
<dbReference type="OrthoDB" id="391549at2"/>
<dbReference type="EMBL" id="CP005074">
    <property type="protein sequence ID" value="AGR41178.1"/>
    <property type="molecule type" value="Genomic_DNA"/>
</dbReference>